<organism evidence="1 2">
    <name type="scientific">Symbiodinium microadriaticum</name>
    <name type="common">Dinoflagellate</name>
    <name type="synonym">Zooxanthella microadriatica</name>
    <dbReference type="NCBI Taxonomy" id="2951"/>
    <lineage>
        <taxon>Eukaryota</taxon>
        <taxon>Sar</taxon>
        <taxon>Alveolata</taxon>
        <taxon>Dinophyceae</taxon>
        <taxon>Suessiales</taxon>
        <taxon>Symbiodiniaceae</taxon>
        <taxon>Symbiodinium</taxon>
    </lineage>
</organism>
<evidence type="ECO:0000313" key="2">
    <source>
        <dbReference type="Proteomes" id="UP000186817"/>
    </source>
</evidence>
<proteinExistence type="predicted"/>
<evidence type="ECO:0000313" key="1">
    <source>
        <dbReference type="EMBL" id="OLQ13294.1"/>
    </source>
</evidence>
<dbReference type="OrthoDB" id="413440at2759"/>
<accession>A0A1Q9F0P6</accession>
<name>A0A1Q9F0P6_SYMMI</name>
<dbReference type="Proteomes" id="UP000186817">
    <property type="component" value="Unassembled WGS sequence"/>
</dbReference>
<dbReference type="InterPro" id="IPR023393">
    <property type="entry name" value="START-like_dom_sf"/>
</dbReference>
<protein>
    <submittedName>
        <fullName evidence="1">Uncharacterized protein</fullName>
    </submittedName>
</protein>
<sequence>MFGTTHALLCRFYDQAAIPDLKHRKARNTAMAVHPGHVAESAVVPGDLHVVWGLIKSMQFKFFKQVVQAKCEEGSDVGALGQHTIAYTDNTVQTLRITEISERLPLKRSIGMEMVSSDPPVEYSARNDTISLSAVTHGDRPAVYVEYTSDFSSDATTAILEDSKFKKREFFDDLVAFSGSAGSAAA</sequence>
<dbReference type="AlphaFoldDB" id="A0A1Q9F0P6"/>
<dbReference type="Gene3D" id="3.30.530.20">
    <property type="match status" value="1"/>
</dbReference>
<dbReference type="EMBL" id="LSRX01000030">
    <property type="protein sequence ID" value="OLQ13294.1"/>
    <property type="molecule type" value="Genomic_DNA"/>
</dbReference>
<dbReference type="OMA" id="FVQWSGH"/>
<reference evidence="1 2" key="1">
    <citation type="submission" date="2016-02" db="EMBL/GenBank/DDBJ databases">
        <title>Genome analysis of coral dinoflagellate symbionts highlights evolutionary adaptations to a symbiotic lifestyle.</title>
        <authorList>
            <person name="Aranda M."/>
            <person name="Li Y."/>
            <person name="Liew Y.J."/>
            <person name="Baumgarten S."/>
            <person name="Simakov O."/>
            <person name="Wilson M."/>
            <person name="Piel J."/>
            <person name="Ashoor H."/>
            <person name="Bougouffa S."/>
            <person name="Bajic V.B."/>
            <person name="Ryu T."/>
            <person name="Ravasi T."/>
            <person name="Bayer T."/>
            <person name="Micklem G."/>
            <person name="Kim H."/>
            <person name="Bhak J."/>
            <person name="Lajeunesse T.C."/>
            <person name="Voolstra C.R."/>
        </authorList>
    </citation>
    <scope>NUCLEOTIDE SEQUENCE [LARGE SCALE GENOMIC DNA]</scope>
    <source>
        <strain evidence="1 2">CCMP2467</strain>
    </source>
</reference>
<gene>
    <name evidence="1" type="ORF">AK812_SmicGene2671</name>
</gene>
<keyword evidence="2" id="KW-1185">Reference proteome</keyword>
<comment type="caution">
    <text evidence="1">The sequence shown here is derived from an EMBL/GenBank/DDBJ whole genome shotgun (WGS) entry which is preliminary data.</text>
</comment>